<dbReference type="OrthoDB" id="9810303at2"/>
<dbReference type="SUPFAM" id="SSF53448">
    <property type="entry name" value="Nucleotide-diphospho-sugar transferases"/>
    <property type="match status" value="1"/>
</dbReference>
<dbReference type="HOGENOM" id="CLU_075662_2_0_3"/>
<dbReference type="Pfam" id="PF09837">
    <property type="entry name" value="DUF2064"/>
    <property type="match status" value="1"/>
</dbReference>
<accession>B4W394</accession>
<dbReference type="InterPro" id="IPR029044">
    <property type="entry name" value="Nucleotide-diphossugar_trans"/>
</dbReference>
<dbReference type="PANTHER" id="PTHR36529:SF1">
    <property type="entry name" value="GLYCOSYLTRANSFERASE"/>
    <property type="match status" value="1"/>
</dbReference>
<organism evidence="1 2">
    <name type="scientific">Coleofasciculus chthonoplastes PCC 7420</name>
    <dbReference type="NCBI Taxonomy" id="118168"/>
    <lineage>
        <taxon>Bacteria</taxon>
        <taxon>Bacillati</taxon>
        <taxon>Cyanobacteriota</taxon>
        <taxon>Cyanophyceae</taxon>
        <taxon>Coleofasciculales</taxon>
        <taxon>Coleofasciculaceae</taxon>
        <taxon>Coleofasciculus</taxon>
    </lineage>
</organism>
<evidence type="ECO:0000313" key="1">
    <source>
        <dbReference type="EMBL" id="EDX71326.1"/>
    </source>
</evidence>
<evidence type="ECO:0000313" key="2">
    <source>
        <dbReference type="Proteomes" id="UP000003835"/>
    </source>
</evidence>
<dbReference type="InterPro" id="IPR018641">
    <property type="entry name" value="Trfase_1_rSAM/seldom-assoc"/>
</dbReference>
<reference evidence="1 2" key="1">
    <citation type="submission" date="2008-07" db="EMBL/GenBank/DDBJ databases">
        <authorList>
            <person name="Tandeau de Marsac N."/>
            <person name="Ferriera S."/>
            <person name="Johnson J."/>
            <person name="Kravitz S."/>
            <person name="Beeson K."/>
            <person name="Sutton G."/>
            <person name="Rogers Y.-H."/>
            <person name="Friedman R."/>
            <person name="Frazier M."/>
            <person name="Venter J.C."/>
        </authorList>
    </citation>
    <scope>NUCLEOTIDE SEQUENCE [LARGE SCALE GENOMIC DNA]</scope>
    <source>
        <strain evidence="1 2">PCC 7420</strain>
    </source>
</reference>
<dbReference type="Proteomes" id="UP000003835">
    <property type="component" value="Unassembled WGS sequence"/>
</dbReference>
<evidence type="ECO:0008006" key="3">
    <source>
        <dbReference type="Google" id="ProtNLM"/>
    </source>
</evidence>
<protein>
    <recommendedName>
        <fullName evidence="3">Glycosyltransferase</fullName>
    </recommendedName>
</protein>
<dbReference type="RefSeq" id="WP_006105856.1">
    <property type="nucleotide sequence ID" value="NZ_DS989874.1"/>
</dbReference>
<proteinExistence type="predicted"/>
<dbReference type="eggNOG" id="COG3222">
    <property type="taxonomic scope" value="Bacteria"/>
</dbReference>
<gene>
    <name evidence="1" type="ORF">MC7420_3441</name>
</gene>
<keyword evidence="2" id="KW-1185">Reference proteome</keyword>
<dbReference type="PANTHER" id="PTHR36529">
    <property type="entry name" value="SLL1095 PROTEIN"/>
    <property type="match status" value="1"/>
</dbReference>
<dbReference type="STRING" id="118168.MC7420_3441"/>
<dbReference type="NCBIfam" id="TIGR04282">
    <property type="entry name" value="glyco_like_cofC"/>
    <property type="match status" value="1"/>
</dbReference>
<sequence length="202" mass="22290">MNPATVKETLIIFTRYPEPGKTKTRMIPALGEKGAANLQRQMTENTLAKAKKLQAFHPVSVEIHFAGGNQPLMQAWLGADVIYYQQSEGDLGKRMVSAFEKSFTAGMTGVVIIGTDCPDLNPQIMAEAFQWLETHDLVLGPAQDGGYYLIGLRRLIPELFVGIDWGTSQVRQQTVEIADRLGLAIASLPILHDIDRPEDLGR</sequence>
<dbReference type="Gene3D" id="3.90.550.10">
    <property type="entry name" value="Spore Coat Polysaccharide Biosynthesis Protein SpsA, Chain A"/>
    <property type="match status" value="1"/>
</dbReference>
<dbReference type="AlphaFoldDB" id="B4W394"/>
<dbReference type="EMBL" id="DS989874">
    <property type="protein sequence ID" value="EDX71326.1"/>
    <property type="molecule type" value="Genomic_DNA"/>
</dbReference>
<name>B4W394_9CYAN</name>